<comment type="similarity">
    <text evidence="6">Belongs to the TVP38/TMEM64 family.</text>
</comment>
<keyword evidence="2 6" id="KW-1003">Cell membrane</keyword>
<feature type="transmembrane region" description="Helical" evidence="6">
    <location>
        <begin position="6"/>
        <end position="25"/>
    </location>
</feature>
<dbReference type="PANTHER" id="PTHR12677:SF59">
    <property type="entry name" value="GOLGI APPARATUS MEMBRANE PROTEIN TVP38-RELATED"/>
    <property type="match status" value="1"/>
</dbReference>
<feature type="transmembrane region" description="Helical" evidence="6">
    <location>
        <begin position="85"/>
        <end position="112"/>
    </location>
</feature>
<dbReference type="Pfam" id="PF09335">
    <property type="entry name" value="VTT_dom"/>
    <property type="match status" value="1"/>
</dbReference>
<evidence type="ECO:0000256" key="5">
    <source>
        <dbReference type="ARBA" id="ARBA00023136"/>
    </source>
</evidence>
<dbReference type="EMBL" id="JACDUS010000012">
    <property type="protein sequence ID" value="MBA2882746.1"/>
    <property type="molecule type" value="Genomic_DNA"/>
</dbReference>
<proteinExistence type="inferred from homology"/>
<dbReference type="PANTHER" id="PTHR12677">
    <property type="entry name" value="GOLGI APPARATUS MEMBRANE PROTEIN TVP38-RELATED"/>
    <property type="match status" value="1"/>
</dbReference>
<dbReference type="GO" id="GO:0005886">
    <property type="term" value="C:plasma membrane"/>
    <property type="evidence" value="ECO:0007669"/>
    <property type="project" value="UniProtKB-SubCell"/>
</dbReference>
<evidence type="ECO:0000256" key="6">
    <source>
        <dbReference type="RuleBase" id="RU366058"/>
    </source>
</evidence>
<comment type="subcellular location">
    <subcellularLocation>
        <location evidence="1 6">Cell membrane</location>
        <topology evidence="1 6">Multi-pass membrane protein</topology>
    </subcellularLocation>
</comment>
<keyword evidence="5 6" id="KW-0472">Membrane</keyword>
<feature type="transmembrane region" description="Helical" evidence="6">
    <location>
        <begin position="198"/>
        <end position="217"/>
    </location>
</feature>
<organism evidence="8 9">
    <name type="scientific">Desulfosalsimonas propionicica</name>
    <dbReference type="NCBI Taxonomy" id="332175"/>
    <lineage>
        <taxon>Bacteria</taxon>
        <taxon>Pseudomonadati</taxon>
        <taxon>Thermodesulfobacteriota</taxon>
        <taxon>Desulfobacteria</taxon>
        <taxon>Desulfobacterales</taxon>
        <taxon>Desulfosalsimonadaceae</taxon>
        <taxon>Desulfosalsimonas</taxon>
    </lineage>
</organism>
<comment type="caution">
    <text evidence="8">The sequence shown here is derived from an EMBL/GenBank/DDBJ whole genome shotgun (WGS) entry which is preliminary data.</text>
</comment>
<dbReference type="Proteomes" id="UP000525298">
    <property type="component" value="Unassembled WGS sequence"/>
</dbReference>
<dbReference type="InterPro" id="IPR015414">
    <property type="entry name" value="TMEM64"/>
</dbReference>
<keyword evidence="9" id="KW-1185">Reference proteome</keyword>
<gene>
    <name evidence="8" type="ORF">HNR65_003101</name>
</gene>
<evidence type="ECO:0000256" key="3">
    <source>
        <dbReference type="ARBA" id="ARBA00022692"/>
    </source>
</evidence>
<dbReference type="InterPro" id="IPR032816">
    <property type="entry name" value="VTT_dom"/>
</dbReference>
<keyword evidence="4 6" id="KW-1133">Transmembrane helix</keyword>
<reference evidence="8 9" key="1">
    <citation type="submission" date="2020-07" db="EMBL/GenBank/DDBJ databases">
        <title>Genomic Encyclopedia of Type Strains, Phase IV (KMG-IV): sequencing the most valuable type-strain genomes for metagenomic binning, comparative biology and taxonomic classification.</title>
        <authorList>
            <person name="Goeker M."/>
        </authorList>
    </citation>
    <scope>NUCLEOTIDE SEQUENCE [LARGE SCALE GENOMIC DNA]</scope>
    <source>
        <strain evidence="8 9">DSM 17721</strain>
    </source>
</reference>
<evidence type="ECO:0000259" key="7">
    <source>
        <dbReference type="Pfam" id="PF09335"/>
    </source>
</evidence>
<evidence type="ECO:0000256" key="4">
    <source>
        <dbReference type="ARBA" id="ARBA00022989"/>
    </source>
</evidence>
<feature type="transmembrane region" description="Helical" evidence="6">
    <location>
        <begin position="136"/>
        <end position="159"/>
    </location>
</feature>
<keyword evidence="3 6" id="KW-0812">Transmembrane</keyword>
<dbReference type="AlphaFoldDB" id="A0A7W0CBK6"/>
<evidence type="ECO:0000313" key="8">
    <source>
        <dbReference type="EMBL" id="MBA2882746.1"/>
    </source>
</evidence>
<evidence type="ECO:0000313" key="9">
    <source>
        <dbReference type="Proteomes" id="UP000525298"/>
    </source>
</evidence>
<feature type="domain" description="VTT" evidence="7">
    <location>
        <begin position="74"/>
        <end position="187"/>
    </location>
</feature>
<protein>
    <recommendedName>
        <fullName evidence="6">TVP38/TMEM64 family membrane protein</fullName>
    </recommendedName>
</protein>
<feature type="transmembrane region" description="Helical" evidence="6">
    <location>
        <begin position="165"/>
        <end position="186"/>
    </location>
</feature>
<name>A0A7W0CBK6_9BACT</name>
<accession>A0A7W0CBK6</accession>
<sequence length="240" mass="26197">MKIPDTKKLAVIGVIVIIVVLFFALDLQQYMNLSYIKESRENFQALLAQYPVLVSGAFLIIYVGVTALSLPGAAVMTLAGGALFGFWIGLVLVSFASTIGATLACAVARYLFRDWTKQKMGTWYDKINAGIKKEGAFYLFTLRLIPAIPFFAINLALALTEMRLWTFYWVSQVGMLAGTAVFINAGNQLGQISKMGDILSPSLIISFVILGIFPLAVKKIVNFVRAKTGKAKVDPDAAKL</sequence>
<feature type="transmembrane region" description="Helical" evidence="6">
    <location>
        <begin position="46"/>
        <end position="65"/>
    </location>
</feature>
<evidence type="ECO:0000256" key="2">
    <source>
        <dbReference type="ARBA" id="ARBA00022475"/>
    </source>
</evidence>
<dbReference type="RefSeq" id="WP_181552369.1">
    <property type="nucleotide sequence ID" value="NZ_JACDUS010000012.1"/>
</dbReference>
<evidence type="ECO:0000256" key="1">
    <source>
        <dbReference type="ARBA" id="ARBA00004651"/>
    </source>
</evidence>